<reference evidence="2" key="1">
    <citation type="journal article" date="2023" name="Mol. Phylogenet. Evol.">
        <title>Genome-scale phylogeny and comparative genomics of the fungal order Sordariales.</title>
        <authorList>
            <person name="Hensen N."/>
            <person name="Bonometti L."/>
            <person name="Westerberg I."/>
            <person name="Brannstrom I.O."/>
            <person name="Guillou S."/>
            <person name="Cros-Aarteil S."/>
            <person name="Calhoun S."/>
            <person name="Haridas S."/>
            <person name="Kuo A."/>
            <person name="Mondo S."/>
            <person name="Pangilinan J."/>
            <person name="Riley R."/>
            <person name="LaButti K."/>
            <person name="Andreopoulos B."/>
            <person name="Lipzen A."/>
            <person name="Chen C."/>
            <person name="Yan M."/>
            <person name="Daum C."/>
            <person name="Ng V."/>
            <person name="Clum A."/>
            <person name="Steindorff A."/>
            <person name="Ohm R.A."/>
            <person name="Martin F."/>
            <person name="Silar P."/>
            <person name="Natvig D.O."/>
            <person name="Lalanne C."/>
            <person name="Gautier V."/>
            <person name="Ament-Velasquez S.L."/>
            <person name="Kruys A."/>
            <person name="Hutchinson M.I."/>
            <person name="Powell A.J."/>
            <person name="Barry K."/>
            <person name="Miller A.N."/>
            <person name="Grigoriev I.V."/>
            <person name="Debuchy R."/>
            <person name="Gladieux P."/>
            <person name="Hiltunen Thoren M."/>
            <person name="Johannesson H."/>
        </authorList>
    </citation>
    <scope>NUCLEOTIDE SEQUENCE</scope>
    <source>
        <strain evidence="2">CBS 315.58</strain>
    </source>
</reference>
<feature type="region of interest" description="Disordered" evidence="1">
    <location>
        <begin position="1"/>
        <end position="213"/>
    </location>
</feature>
<feature type="compositionally biased region" description="Acidic residues" evidence="1">
    <location>
        <begin position="185"/>
        <end position="196"/>
    </location>
</feature>
<proteinExistence type="predicted"/>
<evidence type="ECO:0000313" key="2">
    <source>
        <dbReference type="EMBL" id="KAK4194743.1"/>
    </source>
</evidence>
<feature type="compositionally biased region" description="Acidic residues" evidence="1">
    <location>
        <begin position="111"/>
        <end position="139"/>
    </location>
</feature>
<evidence type="ECO:0000256" key="1">
    <source>
        <dbReference type="SAM" id="MobiDB-lite"/>
    </source>
</evidence>
<organism evidence="2 3">
    <name type="scientific">Triangularia verruculosa</name>
    <dbReference type="NCBI Taxonomy" id="2587418"/>
    <lineage>
        <taxon>Eukaryota</taxon>
        <taxon>Fungi</taxon>
        <taxon>Dikarya</taxon>
        <taxon>Ascomycota</taxon>
        <taxon>Pezizomycotina</taxon>
        <taxon>Sordariomycetes</taxon>
        <taxon>Sordariomycetidae</taxon>
        <taxon>Sordariales</taxon>
        <taxon>Podosporaceae</taxon>
        <taxon>Triangularia</taxon>
    </lineage>
</organism>
<sequence length="246" mass="28480">MGEWKGEGKEKEGLKAIDGGNPCRLRGGGDGPEQQNQQEWWDRESDSGDETRSEEWAMDIHGNLRSRVKRDGKWWTINPATQKPYPRGEEPVFEPRGDDERFRRDGRRWDETEEEDVKEEDVKEEEVKDEEDVKMEEEEDVKKEEDVREEDAKEEGGVKKEEEGGDEQSSGEETRSRTLSIDEGEKGDDEKSDEEVGATMTLSGRRRRGAGARWMARAGRRMARAGRRMARGVRAVRFIWRRYRGG</sequence>
<dbReference type="Proteomes" id="UP001303160">
    <property type="component" value="Unassembled WGS sequence"/>
</dbReference>
<reference evidence="2" key="2">
    <citation type="submission" date="2023-05" db="EMBL/GenBank/DDBJ databases">
        <authorList>
            <consortium name="Lawrence Berkeley National Laboratory"/>
            <person name="Steindorff A."/>
            <person name="Hensen N."/>
            <person name="Bonometti L."/>
            <person name="Westerberg I."/>
            <person name="Brannstrom I.O."/>
            <person name="Guillou S."/>
            <person name="Cros-Aarteil S."/>
            <person name="Calhoun S."/>
            <person name="Haridas S."/>
            <person name="Kuo A."/>
            <person name="Mondo S."/>
            <person name="Pangilinan J."/>
            <person name="Riley R."/>
            <person name="Labutti K."/>
            <person name="Andreopoulos B."/>
            <person name="Lipzen A."/>
            <person name="Chen C."/>
            <person name="Yanf M."/>
            <person name="Daum C."/>
            <person name="Ng V."/>
            <person name="Clum A."/>
            <person name="Ohm R."/>
            <person name="Martin F."/>
            <person name="Silar P."/>
            <person name="Natvig D."/>
            <person name="Lalanne C."/>
            <person name="Gautier V."/>
            <person name="Ament-Velasquez S.L."/>
            <person name="Kruys A."/>
            <person name="Hutchinson M.I."/>
            <person name="Powell A.J."/>
            <person name="Barry K."/>
            <person name="Miller A.N."/>
            <person name="Grigoriev I.V."/>
            <person name="Debuchy R."/>
            <person name="Gladieux P."/>
            <person name="Thoren M.H."/>
            <person name="Johannesson H."/>
        </authorList>
    </citation>
    <scope>NUCLEOTIDE SEQUENCE</scope>
    <source>
        <strain evidence="2">CBS 315.58</strain>
    </source>
</reference>
<feature type="compositionally biased region" description="Basic and acidic residues" evidence="1">
    <location>
        <begin position="1"/>
        <end position="15"/>
    </location>
</feature>
<dbReference type="EMBL" id="MU864042">
    <property type="protein sequence ID" value="KAK4194743.1"/>
    <property type="molecule type" value="Genomic_DNA"/>
</dbReference>
<dbReference type="AlphaFoldDB" id="A0AAN6X794"/>
<accession>A0AAN6X794</accession>
<keyword evidence="3" id="KW-1185">Reference proteome</keyword>
<gene>
    <name evidence="2" type="ORF">QBC40DRAFT_269876</name>
</gene>
<protein>
    <submittedName>
        <fullName evidence="2">Uncharacterized protein</fullName>
    </submittedName>
</protein>
<feature type="compositionally biased region" description="Basic and acidic residues" evidence="1">
    <location>
        <begin position="86"/>
        <end position="110"/>
    </location>
</feature>
<name>A0AAN6X794_9PEZI</name>
<feature type="compositionally biased region" description="Basic and acidic residues" evidence="1">
    <location>
        <begin position="40"/>
        <end position="55"/>
    </location>
</feature>
<feature type="compositionally biased region" description="Basic and acidic residues" evidence="1">
    <location>
        <begin position="140"/>
        <end position="162"/>
    </location>
</feature>
<evidence type="ECO:0000313" key="3">
    <source>
        <dbReference type="Proteomes" id="UP001303160"/>
    </source>
</evidence>
<comment type="caution">
    <text evidence="2">The sequence shown here is derived from an EMBL/GenBank/DDBJ whole genome shotgun (WGS) entry which is preliminary data.</text>
</comment>